<dbReference type="GeneID" id="89465605"/>
<evidence type="ECO:0000313" key="23">
    <source>
        <dbReference type="Proteomes" id="UP000196255"/>
    </source>
</evidence>
<reference evidence="7 19" key="3">
    <citation type="submission" date="2016-09" db="EMBL/GenBank/DDBJ databases">
        <title>Complete Genome Sequence of Lactobacillus salivarius Jin.</title>
        <authorList>
            <person name="Jin N."/>
            <person name="Li C."/>
            <person name="Wang M."/>
            <person name="Ren D."/>
            <person name="Di Y."/>
            <person name="Pan R."/>
            <person name="Du S."/>
            <person name="Lu H."/>
            <person name="Li X."/>
            <person name="Tian M."/>
        </authorList>
    </citation>
    <scope>NUCLEOTIDE SEQUENCE [LARGE SCALE GENOMIC DNA]</scope>
    <source>
        <strain evidence="7 19">CICC 23174</strain>
    </source>
</reference>
<evidence type="ECO:0000313" key="22">
    <source>
        <dbReference type="Proteomes" id="UP000195378"/>
    </source>
</evidence>
<comment type="subcellular location">
    <subcellularLocation>
        <location evidence="5">Cytoplasm</location>
    </subcellularLocation>
</comment>
<dbReference type="NCBIfam" id="TIGR00256">
    <property type="entry name" value="D-aminoacyl-tRNA deacylase"/>
    <property type="match status" value="1"/>
</dbReference>
<dbReference type="PANTHER" id="PTHR10472:SF5">
    <property type="entry name" value="D-AMINOACYL-TRNA DEACYLASE 1"/>
    <property type="match status" value="1"/>
</dbReference>
<comment type="similarity">
    <text evidence="1 5">Belongs to the DTD family.</text>
</comment>
<dbReference type="EMBL" id="CP020858">
    <property type="protein sequence ID" value="ARU19360.1"/>
    <property type="molecule type" value="Genomic_DNA"/>
</dbReference>
<dbReference type="FunFam" id="3.50.80.10:FF:000001">
    <property type="entry name" value="D-aminoacyl-tRNA deacylase"/>
    <property type="match status" value="1"/>
</dbReference>
<comment type="catalytic activity">
    <reaction evidence="5">
        <text>glycyl-tRNA(Ala) + H2O = tRNA(Ala) + glycine + H(+)</text>
        <dbReference type="Rhea" id="RHEA:53744"/>
        <dbReference type="Rhea" id="RHEA-COMP:9657"/>
        <dbReference type="Rhea" id="RHEA-COMP:13640"/>
        <dbReference type="ChEBI" id="CHEBI:15377"/>
        <dbReference type="ChEBI" id="CHEBI:15378"/>
        <dbReference type="ChEBI" id="CHEBI:57305"/>
        <dbReference type="ChEBI" id="CHEBI:78442"/>
        <dbReference type="ChEBI" id="CHEBI:78522"/>
    </reaction>
</comment>
<dbReference type="InterPro" id="IPR023509">
    <property type="entry name" value="DTD-like_sf"/>
</dbReference>
<dbReference type="Proteomes" id="UP000196255">
    <property type="component" value="Unassembled WGS sequence"/>
</dbReference>
<dbReference type="Gene3D" id="3.50.80.10">
    <property type="entry name" value="D-tyrosyl-tRNA(Tyr) deacylase"/>
    <property type="match status" value="1"/>
</dbReference>
<evidence type="ECO:0000313" key="12">
    <source>
        <dbReference type="EMBL" id="OQQ90486.1"/>
    </source>
</evidence>
<dbReference type="GO" id="GO:0005737">
    <property type="term" value="C:cytoplasm"/>
    <property type="evidence" value="ECO:0007669"/>
    <property type="project" value="UniProtKB-SubCell"/>
</dbReference>
<reference evidence="9" key="10">
    <citation type="journal article" date="2021" name="PeerJ">
        <title>Extensive microbial diversity within the chicken gut microbiome revealed by metagenomics and culture.</title>
        <authorList>
            <person name="Gilroy R."/>
            <person name="Ravi A."/>
            <person name="Getino M."/>
            <person name="Pursley I."/>
            <person name="Horton D.L."/>
            <person name="Alikhan N.F."/>
            <person name="Baker D."/>
            <person name="Gharbi K."/>
            <person name="Hall N."/>
            <person name="Watson M."/>
            <person name="Adriaenssens E.M."/>
            <person name="Foster-Nyarko E."/>
            <person name="Jarju S."/>
            <person name="Secka A."/>
            <person name="Antonio M."/>
            <person name="Oren A."/>
            <person name="Chaudhuri R.R."/>
            <person name="La Ragione R."/>
            <person name="Hildebrand F."/>
            <person name="Pallen M.J."/>
        </authorList>
    </citation>
    <scope>NUCLEOTIDE SEQUENCE</scope>
    <source>
        <strain evidence="9">CHK189-29639</strain>
    </source>
</reference>
<dbReference type="GO" id="GO:0043908">
    <property type="term" value="F:Ser(Gly)-tRNA(Ala) hydrolase activity"/>
    <property type="evidence" value="ECO:0007669"/>
    <property type="project" value="UniProtKB-UniRule"/>
</dbReference>
<reference evidence="14 24" key="2">
    <citation type="submission" date="2016-05" db="EMBL/GenBank/DDBJ databases">
        <authorList>
            <person name="Lee J.-Y."/>
            <person name="Kim E.B."/>
            <person name="Choi Y.-J."/>
        </authorList>
    </citation>
    <scope>NUCLEOTIDE SEQUENCE [LARGE SCALE GENOMIC DNA]</scope>
    <source>
        <strain evidence="14 24">KLA006</strain>
    </source>
</reference>
<dbReference type="Proteomes" id="UP000471678">
    <property type="component" value="Unassembled WGS sequence"/>
</dbReference>
<dbReference type="EMBL" id="NBEB01000038">
    <property type="protein sequence ID" value="OQQ84914.1"/>
    <property type="molecule type" value="Genomic_DNA"/>
</dbReference>
<dbReference type="EC" id="3.1.1.96" evidence="5"/>
<evidence type="ECO:0000313" key="20">
    <source>
        <dbReference type="Proteomes" id="UP000192575"/>
    </source>
</evidence>
<feature type="short sequence motif" description="Gly-cisPro motif, important for rejection of L-amino acids" evidence="5">
    <location>
        <begin position="137"/>
        <end position="138"/>
    </location>
</feature>
<dbReference type="Pfam" id="PF02580">
    <property type="entry name" value="Tyr_Deacylase"/>
    <property type="match status" value="1"/>
</dbReference>
<dbReference type="PANTHER" id="PTHR10472">
    <property type="entry name" value="D-TYROSYL-TRNA TYR DEACYLASE"/>
    <property type="match status" value="1"/>
</dbReference>
<reference evidence="9" key="11">
    <citation type="submission" date="2021-09" db="EMBL/GenBank/DDBJ databases">
        <authorList>
            <person name="Gilroy R."/>
        </authorList>
    </citation>
    <scope>NUCLEOTIDE SEQUENCE</scope>
    <source>
        <strain evidence="9">CHK189-29639</strain>
    </source>
</reference>
<reference evidence="20 21" key="4">
    <citation type="submission" date="2017-03" db="EMBL/GenBank/DDBJ databases">
        <title>Phylogenomics and comparative genomics of Lactobacillus salivarius, a mammalian gut commensal.</title>
        <authorList>
            <person name="Harris H.M."/>
        </authorList>
    </citation>
    <scope>NUCLEOTIDE SEQUENCE [LARGE SCALE GENOMIC DNA]</scope>
    <source>
        <strain evidence="12 20">JCM 1047</strain>
        <strain evidence="11 21">LMG 14477</strain>
    </source>
</reference>
<evidence type="ECO:0000313" key="15">
    <source>
        <dbReference type="EMBL" id="PTR98749.1"/>
    </source>
</evidence>
<evidence type="ECO:0000256" key="4">
    <source>
        <dbReference type="ARBA" id="ARBA00022884"/>
    </source>
</evidence>
<evidence type="ECO:0000313" key="21">
    <source>
        <dbReference type="Proteomes" id="UP000192638"/>
    </source>
</evidence>
<dbReference type="HAMAP" id="MF_00518">
    <property type="entry name" value="Deacylase_Dtd"/>
    <property type="match status" value="1"/>
</dbReference>
<proteinExistence type="inferred from homology"/>
<dbReference type="SUPFAM" id="SSF69500">
    <property type="entry name" value="DTD-like"/>
    <property type="match status" value="1"/>
</dbReference>
<comment type="domain">
    <text evidence="5">A Gly-cisPro motif from one monomer fits into the active site of the other monomer to allow specific chiral rejection of L-amino acids.</text>
</comment>
<dbReference type="Proteomes" id="UP000244552">
    <property type="component" value="Unassembled WGS sequence"/>
</dbReference>
<reference evidence="8 22" key="5">
    <citation type="submission" date="2017-04" db="EMBL/GenBank/DDBJ databases">
        <title>Complete genome sequence of Lactobacillus salivarius ZLS006, a probiotic strain isolated from healthy piglet.</title>
        <authorList>
            <person name="Zhang D."/>
        </authorList>
    </citation>
    <scope>NUCLEOTIDE SEQUENCE [LARGE SCALE GENOMIC DNA]</scope>
    <source>
        <strain evidence="8 22">ZLS006</strain>
    </source>
</reference>
<keyword evidence="3 5" id="KW-0820">tRNA-binding</keyword>
<keyword evidence="5 6" id="KW-0378">Hydrolase</keyword>
<evidence type="ECO:0000256" key="2">
    <source>
        <dbReference type="ARBA" id="ARBA00022490"/>
    </source>
</evidence>
<dbReference type="InterPro" id="IPR003732">
    <property type="entry name" value="Daa-tRNA_deacyls_DTD"/>
</dbReference>
<reference evidence="13" key="7">
    <citation type="journal article" date="2018" name="BMC Genomics">
        <title>Whole genome sequencing and function prediction of 133 gut anaerobes isolated from chicken caecum in pure cultures.</title>
        <authorList>
            <person name="Medvecky M."/>
            <person name="Cejkova D."/>
            <person name="Polansky O."/>
            <person name="Karasova D."/>
            <person name="Kubasova T."/>
            <person name="Cizek A."/>
            <person name="Rychlik I."/>
        </authorList>
    </citation>
    <scope>NUCLEOTIDE SEQUENCE</scope>
    <source>
        <strain evidence="13">An84</strain>
    </source>
</reference>
<evidence type="ECO:0000313" key="13">
    <source>
        <dbReference type="EMBL" id="OUN19172.1"/>
    </source>
</evidence>
<dbReference type="RefSeq" id="WP_003700152.1">
    <property type="nucleotide sequence ID" value="NZ_CAKMBQ010000001.1"/>
</dbReference>
<dbReference type="Proteomes" id="UP001224533">
    <property type="component" value="Chromosome"/>
</dbReference>
<dbReference type="EMBL" id="NBEF01000017">
    <property type="protein sequence ID" value="OQQ90486.1"/>
    <property type="molecule type" value="Genomic_DNA"/>
</dbReference>
<dbReference type="Proteomes" id="UP000192575">
    <property type="component" value="Unassembled WGS sequence"/>
</dbReference>
<dbReference type="EMBL" id="NFHF01000004">
    <property type="protein sequence ID" value="OUN19172.1"/>
    <property type="molecule type" value="Genomic_DNA"/>
</dbReference>
<dbReference type="EMBL" id="CP114509">
    <property type="protein sequence ID" value="WHS16842.1"/>
    <property type="molecule type" value="Genomic_DNA"/>
</dbReference>
<evidence type="ECO:0000313" key="14">
    <source>
        <dbReference type="EMBL" id="PAY50266.1"/>
    </source>
</evidence>
<dbReference type="GO" id="GO:0051500">
    <property type="term" value="F:D-tyrosyl-tRNA(Tyr) deacylase activity"/>
    <property type="evidence" value="ECO:0007669"/>
    <property type="project" value="TreeGrafter"/>
</dbReference>
<protein>
    <recommendedName>
        <fullName evidence="5">D-aminoacyl-tRNA deacylase</fullName>
        <shortName evidence="5">DTD</shortName>
        <ecNumber evidence="5">3.1.1.96</ecNumber>
    </recommendedName>
    <alternativeName>
        <fullName evidence="5">Gly-tRNA(Ala) deacylase</fullName>
        <ecNumber evidence="5">3.1.1.-</ecNumber>
    </alternativeName>
</protein>
<organism evidence="6 18">
    <name type="scientific">Ligilactobacillus salivarius</name>
    <dbReference type="NCBI Taxonomy" id="1624"/>
    <lineage>
        <taxon>Bacteria</taxon>
        <taxon>Bacillati</taxon>
        <taxon>Bacillota</taxon>
        <taxon>Bacilli</taxon>
        <taxon>Lactobacillales</taxon>
        <taxon>Lactobacillaceae</taxon>
        <taxon>Ligilactobacillus</taxon>
    </lineage>
</organism>
<dbReference type="KEGG" id="lsj:LSJ_0838"/>
<accession>A0A089QCP7</accession>
<dbReference type="EMBL" id="QAGV01000001">
    <property type="protein sequence ID" value="PTR98749.1"/>
    <property type="molecule type" value="Genomic_DNA"/>
</dbReference>
<evidence type="ECO:0000313" key="11">
    <source>
        <dbReference type="EMBL" id="OQQ84914.1"/>
    </source>
</evidence>
<evidence type="ECO:0000313" key="10">
    <source>
        <dbReference type="EMBL" id="MYY64243.1"/>
    </source>
</evidence>
<comment type="subunit">
    <text evidence="5">Homodimer.</text>
</comment>
<dbReference type="GO" id="GO:0106026">
    <property type="term" value="F:Gly-tRNA(Ala) deacylase activity"/>
    <property type="evidence" value="ECO:0007669"/>
    <property type="project" value="UniProtKB-UniRule"/>
</dbReference>
<evidence type="ECO:0000256" key="3">
    <source>
        <dbReference type="ARBA" id="ARBA00022555"/>
    </source>
</evidence>
<dbReference type="Proteomes" id="UP001231316">
    <property type="component" value="Chromosome"/>
</dbReference>
<name>A0A089QCP7_9LACO</name>
<dbReference type="EMBL" id="VSUB01000001">
    <property type="protein sequence ID" value="MYY64243.1"/>
    <property type="molecule type" value="Genomic_DNA"/>
</dbReference>
<dbReference type="EMBL" id="DYVK01000028">
    <property type="protein sequence ID" value="HJG15017.1"/>
    <property type="molecule type" value="Genomic_DNA"/>
</dbReference>
<dbReference type="Proteomes" id="UP000218139">
    <property type="component" value="Unassembled WGS sequence"/>
</dbReference>
<evidence type="ECO:0000256" key="1">
    <source>
        <dbReference type="ARBA" id="ARBA00009673"/>
    </source>
</evidence>
<dbReference type="AlphaFoldDB" id="A0A089QCP7"/>
<comment type="function">
    <text evidence="5">An aminoacyl-tRNA editing enzyme that deacylates mischarged D-aminoacyl-tRNAs. Also deacylates mischarged glycyl-tRNA(Ala), protecting cells against glycine mischarging by AlaRS. Acts via tRNA-based rather than protein-based catalysis; rejects L-amino acids rather than detecting D-amino acids in the active site. By recycling D-aminoacyl-tRNA to D-amino acids and free tRNA molecules, this enzyme counteracts the toxicity associated with the formation of D-aminoacyl-tRNA entities in vivo and helps enforce protein L-homochirality.</text>
</comment>
<dbReference type="Proteomes" id="UP000195378">
    <property type="component" value="Chromosome"/>
</dbReference>
<dbReference type="EMBL" id="CP017107">
    <property type="protein sequence ID" value="AOO73946.1"/>
    <property type="molecule type" value="Genomic_DNA"/>
</dbReference>
<dbReference type="CDD" id="cd00563">
    <property type="entry name" value="Dtyr_deacylase"/>
    <property type="match status" value="1"/>
</dbReference>
<reference evidence="10 26" key="9">
    <citation type="journal article" date="2020" name="Food Funct.">
        <title>Screening of Lactobacillus salivarius strains from the feces of Chinese populations and the evaluation of their effects against intestinal inflammation in mice.</title>
        <authorList>
            <person name="Zhai Q."/>
            <person name="Shen X."/>
            <person name="Cen S."/>
            <person name="Zhang C."/>
            <person name="Tian F."/>
            <person name="Zhao J."/>
            <person name="Zhang H."/>
            <person name="Xue Y."/>
            <person name="Chen W."/>
        </authorList>
    </citation>
    <scope>NUCLEOTIDE SEQUENCE [LARGE SCALE GENOMIC DNA]</scope>
    <source>
        <strain evidence="10 26">FYNDL5_1.scaf</strain>
    </source>
</reference>
<reference evidence="6 18" key="1">
    <citation type="journal article" date="2014" name="BMC Genomics">
        <title>Unusual genome complexity in Lactobacillus salivarius JCM1046.</title>
        <authorList>
            <person name="Raftis E.J."/>
            <person name="Forde B.M."/>
            <person name="Claesson M.J."/>
            <person name="O'Toole P.W."/>
        </authorList>
    </citation>
    <scope>NUCLEOTIDE SEQUENCE [LARGE SCALE GENOMIC DNA]</scope>
    <source>
        <strain evidence="6 18">JCM1046</strain>
    </source>
</reference>
<evidence type="ECO:0000313" key="8">
    <source>
        <dbReference type="EMBL" id="ARU19360.1"/>
    </source>
</evidence>
<reference evidence="17" key="13">
    <citation type="submission" date="2023-04" db="EMBL/GenBank/DDBJ databases">
        <title>Four porcine-derived lactic acid bacteria strains analyses and their evaluation as potential probiotics based on genomics.</title>
        <authorList>
            <person name="Niu D."/>
        </authorList>
    </citation>
    <scope>NUCLEOTIDE SEQUENCE</scope>
    <source>
        <strain evidence="17">ZSA5</strain>
    </source>
</reference>
<dbReference type="EMBL" id="LXZO01000011">
    <property type="protein sequence ID" value="PAY50266.1"/>
    <property type="molecule type" value="Genomic_DNA"/>
</dbReference>
<evidence type="ECO:0000313" key="7">
    <source>
        <dbReference type="EMBL" id="AOO73946.1"/>
    </source>
</evidence>
<evidence type="ECO:0000313" key="16">
    <source>
        <dbReference type="EMBL" id="WHS16842.1"/>
    </source>
</evidence>
<dbReference type="Proteomes" id="UP000029488">
    <property type="component" value="Chromosome"/>
</dbReference>
<evidence type="ECO:0000313" key="17">
    <source>
        <dbReference type="EMBL" id="WII29430.1"/>
    </source>
</evidence>
<evidence type="ECO:0000313" key="26">
    <source>
        <dbReference type="Proteomes" id="UP000471678"/>
    </source>
</evidence>
<dbReference type="GO" id="GO:0000049">
    <property type="term" value="F:tRNA binding"/>
    <property type="evidence" value="ECO:0007669"/>
    <property type="project" value="UniProtKB-UniRule"/>
</dbReference>
<dbReference type="GO" id="GO:0019478">
    <property type="term" value="P:D-amino acid catabolic process"/>
    <property type="evidence" value="ECO:0007669"/>
    <property type="project" value="UniProtKB-UniRule"/>
</dbReference>
<comment type="catalytic activity">
    <reaction evidence="5">
        <text>a D-aminoacyl-tRNA + H2O = a tRNA + a D-alpha-amino acid + H(+)</text>
        <dbReference type="Rhea" id="RHEA:13953"/>
        <dbReference type="Rhea" id="RHEA-COMP:10123"/>
        <dbReference type="Rhea" id="RHEA-COMP:10124"/>
        <dbReference type="ChEBI" id="CHEBI:15377"/>
        <dbReference type="ChEBI" id="CHEBI:15378"/>
        <dbReference type="ChEBI" id="CHEBI:59871"/>
        <dbReference type="ChEBI" id="CHEBI:78442"/>
        <dbReference type="ChEBI" id="CHEBI:79333"/>
        <dbReference type="EC" id="3.1.1.96"/>
    </reaction>
</comment>
<evidence type="ECO:0000313" key="19">
    <source>
        <dbReference type="Proteomes" id="UP000094723"/>
    </source>
</evidence>
<evidence type="ECO:0000313" key="18">
    <source>
        <dbReference type="Proteomes" id="UP000029488"/>
    </source>
</evidence>
<evidence type="ECO:0000313" key="9">
    <source>
        <dbReference type="EMBL" id="HJG15017.1"/>
    </source>
</evidence>
<dbReference type="EC" id="3.1.1.-" evidence="5"/>
<evidence type="ECO:0000313" key="25">
    <source>
        <dbReference type="Proteomes" id="UP000244552"/>
    </source>
</evidence>
<keyword evidence="4 5" id="KW-0694">RNA-binding</keyword>
<evidence type="ECO:0000313" key="24">
    <source>
        <dbReference type="Proteomes" id="UP000218139"/>
    </source>
</evidence>
<reference evidence="23" key="6">
    <citation type="submission" date="2017-04" db="EMBL/GenBank/DDBJ databases">
        <title>Function of individual gut microbiota members based on whole genome sequencing of pure cultures obtained from chicken caecum.</title>
        <authorList>
            <person name="Medvecky M."/>
            <person name="Cejkova D."/>
            <person name="Polansky O."/>
            <person name="Karasova D."/>
            <person name="Kubasova T."/>
            <person name="Cizek A."/>
            <person name="Rychlik I."/>
        </authorList>
    </citation>
    <scope>NUCLEOTIDE SEQUENCE [LARGE SCALE GENOMIC DNA]</scope>
    <source>
        <strain evidence="23">An84</strain>
    </source>
</reference>
<dbReference type="Proteomes" id="UP000094723">
    <property type="component" value="Chromosome"/>
</dbReference>
<dbReference type="EMBL" id="CP123971">
    <property type="protein sequence ID" value="WII29430.1"/>
    <property type="molecule type" value="Genomic_DNA"/>
</dbReference>
<evidence type="ECO:0000313" key="6">
    <source>
        <dbReference type="EMBL" id="AIR10520.1"/>
    </source>
</evidence>
<dbReference type="EMBL" id="CP007646">
    <property type="protein sequence ID" value="AIR10520.1"/>
    <property type="molecule type" value="Genomic_DNA"/>
</dbReference>
<sequence>MRVLLQRVKQASVEIDGNVNGEIGQGLLLLVGFTENDGDKEIEYLARKVLNARIFSDADDKMNLNLQQVSGSILSISQFTLYAQTRKGNRPSFTRAQNPDIASKNYDKFNEKLRESGVQVETGIFGADMQVSLVNDGPVTIMYDTDEE</sequence>
<reference evidence="15 25" key="8">
    <citation type="journal article" date="2018" name="Genome Announc.">
        <title>Fifty-Six Draft Genome Sequences of 10 Lactobacillus Species from 22 Commercial Dietary Supplements.</title>
        <authorList>
            <person name="Gangiredla J."/>
            <person name="Barnaba T.J."/>
            <person name="Mammel M.K."/>
            <person name="Lacher D.W."/>
            <person name="Elkins C.A."/>
            <person name="Lampel K.A."/>
            <person name="Whitehouse C.A."/>
            <person name="Tartera C."/>
        </authorList>
    </citation>
    <scope>NUCLEOTIDE SEQUENCE [LARGE SCALE GENOMIC DNA]</scope>
    <source>
        <strain evidence="15 25">DS11_12</strain>
    </source>
</reference>
<evidence type="ECO:0000313" key="27">
    <source>
        <dbReference type="Proteomes" id="UP001224533"/>
    </source>
</evidence>
<dbReference type="Proteomes" id="UP000192638">
    <property type="component" value="Unassembled WGS sequence"/>
</dbReference>
<reference evidence="16 27" key="12">
    <citation type="submission" date="2022-12" db="EMBL/GenBank/DDBJ databases">
        <title>Assessment of beneficial effects and identification of host adaptation-associated genes of Ligilactobacillus salivarius isolated from Meles meles.</title>
        <authorList>
            <person name="Wang Y."/>
        </authorList>
    </citation>
    <scope>NUCLEOTIDE SEQUENCE [LARGE SCALE GENOMIC DNA]</scope>
    <source>
        <strain evidence="16 27">S35</strain>
    </source>
</reference>
<gene>
    <name evidence="5 6" type="primary">dtd</name>
    <name evidence="14" type="ORF">A8C52_03870</name>
    <name evidence="13" type="ORF">B5G36_02800</name>
    <name evidence="12" type="ORF">B6U56_04165</name>
    <name evidence="11" type="ORF">B6U60_03610</name>
    <name evidence="8" type="ORF">B7R82_04885</name>
    <name evidence="7" type="ORF">BHF65_06820</name>
    <name evidence="15" type="ORF">DBP89_01060</name>
    <name evidence="10" type="ORF">FYL25_02130</name>
    <name evidence="9" type="ORF">K8V06_02605</name>
    <name evidence="6" type="ORF">LSJ_0838</name>
    <name evidence="16" type="ORF">O2U02_04880</name>
    <name evidence="17" type="ORF">QFE45_04815</name>
</gene>
<evidence type="ECO:0000256" key="5">
    <source>
        <dbReference type="HAMAP-Rule" id="MF_00518"/>
    </source>
</evidence>
<dbReference type="Proteomes" id="UP000759256">
    <property type="component" value="Unassembled WGS sequence"/>
</dbReference>
<keyword evidence="2 5" id="KW-0963">Cytoplasm</keyword>